<evidence type="ECO:0000259" key="6">
    <source>
        <dbReference type="Pfam" id="PF01625"/>
    </source>
</evidence>
<evidence type="ECO:0000256" key="4">
    <source>
        <dbReference type="HAMAP-Rule" id="MF_01401"/>
    </source>
</evidence>
<dbReference type="GO" id="GO:0033744">
    <property type="term" value="F:L-methionine:thioredoxin-disulfide S-oxidoreductase activity"/>
    <property type="evidence" value="ECO:0007669"/>
    <property type="project" value="RHEA"/>
</dbReference>
<dbReference type="InterPro" id="IPR036509">
    <property type="entry name" value="Met_Sox_Rdtase_MsrA_sf"/>
</dbReference>
<organism evidence="7 8">
    <name type="scientific">Hyphomicrobium denitrificans (strain ATCC 51888 / DSM 1869 / NCIMB 11706 / TK 0415)</name>
    <dbReference type="NCBI Taxonomy" id="582899"/>
    <lineage>
        <taxon>Bacteria</taxon>
        <taxon>Pseudomonadati</taxon>
        <taxon>Pseudomonadota</taxon>
        <taxon>Alphaproteobacteria</taxon>
        <taxon>Hyphomicrobiales</taxon>
        <taxon>Hyphomicrobiaceae</taxon>
        <taxon>Hyphomicrobium</taxon>
    </lineage>
</organism>
<dbReference type="HAMAP" id="MF_01401">
    <property type="entry name" value="MsrA"/>
    <property type="match status" value="1"/>
</dbReference>
<dbReference type="OrthoDB" id="4174719at2"/>
<feature type="transmembrane region" description="Helical" evidence="5">
    <location>
        <begin position="15"/>
        <end position="35"/>
    </location>
</feature>
<keyword evidence="1 4" id="KW-0560">Oxidoreductase</keyword>
<keyword evidence="8" id="KW-1185">Reference proteome</keyword>
<reference evidence="8" key="1">
    <citation type="journal article" date="2011" name="J. Bacteriol.">
        <title>Genome sequences of eight morphologically diverse alphaproteobacteria.</title>
        <authorList>
            <consortium name="US DOE Joint Genome Institute"/>
            <person name="Brown P.J."/>
            <person name="Kysela D.T."/>
            <person name="Buechlein A."/>
            <person name="Hemmerich C."/>
            <person name="Brun Y.V."/>
        </authorList>
    </citation>
    <scope>NUCLEOTIDE SEQUENCE [LARGE SCALE GENOMIC DNA]</scope>
    <source>
        <strain evidence="8">ATCC 51888 / DSM 1869 / NCIB 11706 / TK 0415</strain>
    </source>
</reference>
<dbReference type="EMBL" id="CP002083">
    <property type="protein sequence ID" value="ADJ23655.1"/>
    <property type="molecule type" value="Genomic_DNA"/>
</dbReference>
<gene>
    <name evidence="4" type="primary">msrA</name>
    <name evidence="7" type="ordered locus">Hden_1852</name>
</gene>
<dbReference type="EC" id="1.8.4.11" evidence="4"/>
<dbReference type="Proteomes" id="UP000002033">
    <property type="component" value="Chromosome"/>
</dbReference>
<evidence type="ECO:0000313" key="7">
    <source>
        <dbReference type="EMBL" id="ADJ23655.1"/>
    </source>
</evidence>
<accession>D8JZ53</accession>
<evidence type="ECO:0000256" key="3">
    <source>
        <dbReference type="ARBA" id="ARBA00048782"/>
    </source>
</evidence>
<dbReference type="Pfam" id="PF01625">
    <property type="entry name" value="PMSR"/>
    <property type="match status" value="1"/>
</dbReference>
<evidence type="ECO:0000256" key="1">
    <source>
        <dbReference type="ARBA" id="ARBA00023002"/>
    </source>
</evidence>
<sequence length="247" mass="26721" precursor="true">MDASSSKPTRSRLSWLNGIFLSGALILAAAFIFGASRSVSEEGRPLPAPTVDEPVTAAVETAVFAGGCFWGVQGVFQHVAGVKEAVSGYAGGKAEDAKYQVVGTGRTGHAESVRVTFDPKTVSYGRLLQIYFSVAHDPTELNRQGPDRGTQYRSTIFPTSDEQAKVAKAYISQLDAAKVFSKPIATTIEPGRSFYAAEAYHQNFLTLNPSYPYIVINDMPKIENLKRLYPEAYRAEPALVAVAKPTH</sequence>
<dbReference type="STRING" id="582899.Hden_1852"/>
<dbReference type="GO" id="GO:0008113">
    <property type="term" value="F:peptide-methionine (S)-S-oxide reductase activity"/>
    <property type="evidence" value="ECO:0007669"/>
    <property type="project" value="UniProtKB-UniRule"/>
</dbReference>
<dbReference type="InterPro" id="IPR002569">
    <property type="entry name" value="Met_Sox_Rdtase_MsrA_dom"/>
</dbReference>
<protein>
    <recommendedName>
        <fullName evidence="4">Peptide methionine sulfoxide reductase MsrA</fullName>
        <shortName evidence="4">Protein-methionine-S-oxide reductase</shortName>
        <ecNumber evidence="4">1.8.4.11</ecNumber>
    </recommendedName>
    <alternativeName>
        <fullName evidence="4">Peptide-methionine (S)-S-oxide reductase</fullName>
        <shortName evidence="4">Peptide Met(O) reductase</shortName>
    </alternativeName>
</protein>
<comment type="function">
    <text evidence="4">Has an important function as a repair enzyme for proteins that have been inactivated by oxidation. Catalyzes the reversible oxidation-reduction of methionine sulfoxide in proteins to methionine.</text>
</comment>
<proteinExistence type="inferred from homology"/>
<keyword evidence="5" id="KW-0812">Transmembrane</keyword>
<comment type="catalytic activity">
    <reaction evidence="2 4">
        <text>L-methionyl-[protein] + [thioredoxin]-disulfide + H2O = L-methionyl-(S)-S-oxide-[protein] + [thioredoxin]-dithiol</text>
        <dbReference type="Rhea" id="RHEA:14217"/>
        <dbReference type="Rhea" id="RHEA-COMP:10698"/>
        <dbReference type="Rhea" id="RHEA-COMP:10700"/>
        <dbReference type="Rhea" id="RHEA-COMP:12313"/>
        <dbReference type="Rhea" id="RHEA-COMP:12315"/>
        <dbReference type="ChEBI" id="CHEBI:15377"/>
        <dbReference type="ChEBI" id="CHEBI:16044"/>
        <dbReference type="ChEBI" id="CHEBI:29950"/>
        <dbReference type="ChEBI" id="CHEBI:44120"/>
        <dbReference type="ChEBI" id="CHEBI:50058"/>
        <dbReference type="EC" id="1.8.4.11"/>
    </reaction>
</comment>
<dbReference type="SUPFAM" id="SSF55068">
    <property type="entry name" value="Peptide methionine sulfoxide reductase"/>
    <property type="match status" value="1"/>
</dbReference>
<comment type="similarity">
    <text evidence="4">Belongs to the MsrA Met sulfoxide reductase family.</text>
</comment>
<dbReference type="eggNOG" id="COG0225">
    <property type="taxonomic scope" value="Bacteria"/>
</dbReference>
<dbReference type="HOGENOM" id="CLU_031040_10_0_5"/>
<evidence type="ECO:0000256" key="2">
    <source>
        <dbReference type="ARBA" id="ARBA00047806"/>
    </source>
</evidence>
<feature type="domain" description="Peptide methionine sulphoxide reductase MsrA" evidence="6">
    <location>
        <begin position="61"/>
        <end position="211"/>
    </location>
</feature>
<dbReference type="RefSeq" id="WP_013215814.1">
    <property type="nucleotide sequence ID" value="NC_014313.1"/>
</dbReference>
<keyword evidence="5" id="KW-1133">Transmembrane helix</keyword>
<dbReference type="NCBIfam" id="TIGR00401">
    <property type="entry name" value="msrA"/>
    <property type="match status" value="1"/>
</dbReference>
<comment type="catalytic activity">
    <reaction evidence="3 4">
        <text>[thioredoxin]-disulfide + L-methionine + H2O = L-methionine (S)-S-oxide + [thioredoxin]-dithiol</text>
        <dbReference type="Rhea" id="RHEA:19993"/>
        <dbReference type="Rhea" id="RHEA-COMP:10698"/>
        <dbReference type="Rhea" id="RHEA-COMP:10700"/>
        <dbReference type="ChEBI" id="CHEBI:15377"/>
        <dbReference type="ChEBI" id="CHEBI:29950"/>
        <dbReference type="ChEBI" id="CHEBI:50058"/>
        <dbReference type="ChEBI" id="CHEBI:57844"/>
        <dbReference type="ChEBI" id="CHEBI:58772"/>
        <dbReference type="EC" id="1.8.4.11"/>
    </reaction>
</comment>
<name>D8JZ53_HYPDA</name>
<dbReference type="KEGG" id="hdn:Hden_1852"/>
<keyword evidence="5" id="KW-0472">Membrane</keyword>
<dbReference type="PANTHER" id="PTHR43774">
    <property type="entry name" value="PEPTIDE METHIONINE SULFOXIDE REDUCTASE"/>
    <property type="match status" value="1"/>
</dbReference>
<evidence type="ECO:0000313" key="8">
    <source>
        <dbReference type="Proteomes" id="UP000002033"/>
    </source>
</evidence>
<evidence type="ECO:0000256" key="5">
    <source>
        <dbReference type="SAM" id="Phobius"/>
    </source>
</evidence>
<feature type="active site" evidence="4">
    <location>
        <position position="68"/>
    </location>
</feature>
<dbReference type="PANTHER" id="PTHR43774:SF1">
    <property type="entry name" value="PEPTIDE METHIONINE SULFOXIDE REDUCTASE MSRA 2"/>
    <property type="match status" value="1"/>
</dbReference>
<dbReference type="Gene3D" id="3.30.1060.10">
    <property type="entry name" value="Peptide methionine sulphoxide reductase MsrA"/>
    <property type="match status" value="1"/>
</dbReference>
<dbReference type="AlphaFoldDB" id="D8JZ53"/>